<protein>
    <submittedName>
        <fullName evidence="1">Uncharacterized protein</fullName>
    </submittedName>
</protein>
<sequence length="102" mass="12053">MLENYPNIVFRGKYRMVFKSSIPTYFDIIIIRMHLEKISYIALSHHLCVRFNTSVNTSAEDPLHLNERQGCVDALSCRSVEGYRHFILIKTDNQRHSQYVFD</sequence>
<dbReference type="EMBL" id="HBUF01666281">
    <property type="protein sequence ID" value="CAG6789698.1"/>
    <property type="molecule type" value="Transcribed_RNA"/>
</dbReference>
<accession>A0A8D9BQF4</accession>
<organism evidence="1">
    <name type="scientific">Cacopsylla melanoneura</name>
    <dbReference type="NCBI Taxonomy" id="428564"/>
    <lineage>
        <taxon>Eukaryota</taxon>
        <taxon>Metazoa</taxon>
        <taxon>Ecdysozoa</taxon>
        <taxon>Arthropoda</taxon>
        <taxon>Hexapoda</taxon>
        <taxon>Insecta</taxon>
        <taxon>Pterygota</taxon>
        <taxon>Neoptera</taxon>
        <taxon>Paraneoptera</taxon>
        <taxon>Hemiptera</taxon>
        <taxon>Sternorrhyncha</taxon>
        <taxon>Psylloidea</taxon>
        <taxon>Psyllidae</taxon>
        <taxon>Psyllinae</taxon>
        <taxon>Cacopsylla</taxon>
    </lineage>
</organism>
<evidence type="ECO:0000313" key="1">
    <source>
        <dbReference type="EMBL" id="CAG6789698.1"/>
    </source>
</evidence>
<proteinExistence type="predicted"/>
<reference evidence="1" key="1">
    <citation type="submission" date="2021-05" db="EMBL/GenBank/DDBJ databases">
        <authorList>
            <person name="Alioto T."/>
            <person name="Alioto T."/>
            <person name="Gomez Garrido J."/>
        </authorList>
    </citation>
    <scope>NUCLEOTIDE SEQUENCE</scope>
</reference>
<dbReference type="AlphaFoldDB" id="A0A8D9BQF4"/>
<name>A0A8D9BQF4_9HEMI</name>